<dbReference type="RefSeq" id="WP_395417817.1">
    <property type="nucleotide sequence ID" value="NZ_JBIPKE010000017.1"/>
</dbReference>
<dbReference type="SUPFAM" id="SSF49464">
    <property type="entry name" value="Carboxypeptidase regulatory domain-like"/>
    <property type="match status" value="1"/>
</dbReference>
<dbReference type="Pfam" id="PF13620">
    <property type="entry name" value="CarboxypepD_reg"/>
    <property type="match status" value="1"/>
</dbReference>
<dbReference type="CDD" id="cd07185">
    <property type="entry name" value="OmpA_C-like"/>
    <property type="match status" value="1"/>
</dbReference>
<dbReference type="Pfam" id="PF00691">
    <property type="entry name" value="OmpA"/>
    <property type="match status" value="1"/>
</dbReference>
<evidence type="ECO:0000256" key="2">
    <source>
        <dbReference type="ARBA" id="ARBA00023136"/>
    </source>
</evidence>
<evidence type="ECO:0000256" key="3">
    <source>
        <dbReference type="ARBA" id="ARBA00023237"/>
    </source>
</evidence>
<evidence type="ECO:0000256" key="4">
    <source>
        <dbReference type="PROSITE-ProRule" id="PRU00473"/>
    </source>
</evidence>
<sequence>MKSRYALLLAFVLTLVIQDAGAQKLKRIKKTINAGLYAKALRMIDTIDQPKEEEQEALQYYRGVSLLQSYRQEEALAALKKSSPSVDEKYPYYLTLAYLQNDSLKAAQSAWGQVDTTLLSQEELELLTIHMNAYESIYLNRKDVVVQNLGPTINSEGHEYNAVITKDQKSVVYTVRRAEMDDMATDGLAYEQILKATLDERGLWENPQQFDRQSSKKHHDATVQLFDHDTKLVTYHDEDLLLSELRDGQWSMPKSLNMLNRLGSAETHCSINETFDTIYYATNFYSANGNLDLYQLTKGADGSWNEPTPLKELNTIYNDDSPYMAANGELYFSSRGHNSTGGYDIFRSRYDRVTGKWSKPENLGHPINSPSDDTYFNVFGKIAYLSSGRTGGYGNMDIYRVFLFNKVRITGQVVDDESDEALPGAEVMVEGPDSTYTATTDEMGRYAMLVPIETVFKLSVTYQSQLVYAQQQVIKVLLQDHNDNVVQLRVNKEGVNGDEVQEQQIAIEMLNDFNVDPERLVPGDMAKPLLATMRVHKPENQEEPIAEIPIPIVHFEFDRSVVTEQYKSTLRLFANEIKDRPGLKLALEGYTDKVGANDYNKLLALKRASAVMDFLVAEGVSSDQLKVNALGEENPLEDTEGESLLNRRVEIKLISSSSAGLVAN</sequence>
<keyword evidence="2 4" id="KW-0472">Membrane</keyword>
<dbReference type="InterPro" id="IPR008969">
    <property type="entry name" value="CarboxyPept-like_regulatory"/>
</dbReference>
<gene>
    <name evidence="6" type="ORF">ACHKAR_13525</name>
</gene>
<dbReference type="Gene3D" id="3.30.1330.60">
    <property type="entry name" value="OmpA-like domain"/>
    <property type="match status" value="1"/>
</dbReference>
<dbReference type="PANTHER" id="PTHR30329:SF21">
    <property type="entry name" value="LIPOPROTEIN YIAD-RELATED"/>
    <property type="match status" value="1"/>
</dbReference>
<keyword evidence="3" id="KW-0998">Cell outer membrane</keyword>
<comment type="caution">
    <text evidence="6">The sequence shown here is derived from an EMBL/GenBank/DDBJ whole genome shotgun (WGS) entry which is preliminary data.</text>
</comment>
<reference evidence="6 7" key="1">
    <citation type="journal article" date="2013" name="Int. J. Syst. Evol. Microbiol.">
        <title>Marinoscillum luteum sp. nov., isolated from marine sediment.</title>
        <authorList>
            <person name="Cha I.T."/>
            <person name="Park S.J."/>
            <person name="Kim S.J."/>
            <person name="Kim J.G."/>
            <person name="Jung M.Y."/>
            <person name="Shin K.S."/>
            <person name="Kwon K.K."/>
            <person name="Yang S.H."/>
            <person name="Seo Y.S."/>
            <person name="Rhee S.K."/>
        </authorList>
    </citation>
    <scope>NUCLEOTIDE SEQUENCE [LARGE SCALE GENOMIC DNA]</scope>
    <source>
        <strain evidence="6 7">KCTC 23939</strain>
    </source>
</reference>
<evidence type="ECO:0000256" key="1">
    <source>
        <dbReference type="ARBA" id="ARBA00004442"/>
    </source>
</evidence>
<keyword evidence="7" id="KW-1185">Reference proteome</keyword>
<dbReference type="InterPro" id="IPR036737">
    <property type="entry name" value="OmpA-like_sf"/>
</dbReference>
<dbReference type="InterPro" id="IPR006664">
    <property type="entry name" value="OMP_bac"/>
</dbReference>
<evidence type="ECO:0000313" key="6">
    <source>
        <dbReference type="EMBL" id="MFH6984468.1"/>
    </source>
</evidence>
<feature type="domain" description="OmpA-like" evidence="5">
    <location>
        <begin position="542"/>
        <end position="657"/>
    </location>
</feature>
<dbReference type="PROSITE" id="PS51123">
    <property type="entry name" value="OMPA_2"/>
    <property type="match status" value="1"/>
</dbReference>
<dbReference type="SUPFAM" id="SSF103088">
    <property type="entry name" value="OmpA-like"/>
    <property type="match status" value="1"/>
</dbReference>
<protein>
    <submittedName>
        <fullName evidence="6">OmpA family protein</fullName>
    </submittedName>
</protein>
<dbReference type="PANTHER" id="PTHR30329">
    <property type="entry name" value="STATOR ELEMENT OF FLAGELLAR MOTOR COMPLEX"/>
    <property type="match status" value="1"/>
</dbReference>
<proteinExistence type="predicted"/>
<dbReference type="EMBL" id="JBIPKE010000017">
    <property type="protein sequence ID" value="MFH6984468.1"/>
    <property type="molecule type" value="Genomic_DNA"/>
</dbReference>
<comment type="subcellular location">
    <subcellularLocation>
        <location evidence="1">Cell outer membrane</location>
    </subcellularLocation>
</comment>
<dbReference type="Proteomes" id="UP001610063">
    <property type="component" value="Unassembled WGS sequence"/>
</dbReference>
<evidence type="ECO:0000259" key="5">
    <source>
        <dbReference type="PROSITE" id="PS51123"/>
    </source>
</evidence>
<organism evidence="6 7">
    <name type="scientific">Marinoscillum luteum</name>
    <dbReference type="NCBI Taxonomy" id="861051"/>
    <lineage>
        <taxon>Bacteria</taxon>
        <taxon>Pseudomonadati</taxon>
        <taxon>Bacteroidota</taxon>
        <taxon>Cytophagia</taxon>
        <taxon>Cytophagales</taxon>
        <taxon>Reichenbachiellaceae</taxon>
        <taxon>Marinoscillum</taxon>
    </lineage>
</organism>
<dbReference type="SUPFAM" id="SSF89372">
    <property type="entry name" value="Fucose-specific lectin"/>
    <property type="match status" value="1"/>
</dbReference>
<dbReference type="Gene3D" id="2.60.40.1120">
    <property type="entry name" value="Carboxypeptidase-like, regulatory domain"/>
    <property type="match status" value="1"/>
</dbReference>
<dbReference type="InterPro" id="IPR006665">
    <property type="entry name" value="OmpA-like"/>
</dbReference>
<accession>A0ABW7NA05</accession>
<name>A0ABW7NA05_9BACT</name>
<dbReference type="PRINTS" id="PR01021">
    <property type="entry name" value="OMPADOMAIN"/>
</dbReference>
<evidence type="ECO:0000313" key="7">
    <source>
        <dbReference type="Proteomes" id="UP001610063"/>
    </source>
</evidence>
<dbReference type="InterPro" id="IPR050330">
    <property type="entry name" value="Bact_OuterMem_StrucFunc"/>
</dbReference>